<sequence length="179" mass="19942">MEDQLGFLFNADLCVGCKSCEMACKNENSTPANVNWRRVSSLGSGNSLSISCNHCESPECFRVCPKKAFVKRRDGIVMINVNRCDGCMICVSACPYKAPQFDIEKRKASKCTFCLPRREAGLQPACVSACHTGALSVINFDHPPRDTLPTIEGFPDITLTKPSIRFRPIKVKSRYWINN</sequence>
<dbReference type="Pfam" id="PF13247">
    <property type="entry name" value="Fer4_11"/>
    <property type="match status" value="1"/>
</dbReference>
<dbReference type="GO" id="GO:0051539">
    <property type="term" value="F:4 iron, 4 sulfur cluster binding"/>
    <property type="evidence" value="ECO:0007669"/>
    <property type="project" value="UniProtKB-KW"/>
</dbReference>
<accession>A0A4Z0R1B1</accession>
<gene>
    <name evidence="6" type="ORF">E4K67_20470</name>
</gene>
<dbReference type="Pfam" id="PF12800">
    <property type="entry name" value="Fer4_4"/>
    <property type="match status" value="1"/>
</dbReference>
<dbReference type="PANTHER" id="PTHR43177">
    <property type="entry name" value="PROTEIN NRFC"/>
    <property type="match status" value="1"/>
</dbReference>
<dbReference type="PROSITE" id="PS00198">
    <property type="entry name" value="4FE4S_FER_1"/>
    <property type="match status" value="1"/>
</dbReference>
<keyword evidence="2" id="KW-0479">Metal-binding</keyword>
<evidence type="ECO:0000256" key="2">
    <source>
        <dbReference type="ARBA" id="ARBA00022723"/>
    </source>
</evidence>
<keyword evidence="3" id="KW-0408">Iron</keyword>
<dbReference type="CDD" id="cd16371">
    <property type="entry name" value="DMSOR_beta_like"/>
    <property type="match status" value="1"/>
</dbReference>
<evidence type="ECO:0000259" key="5">
    <source>
        <dbReference type="PROSITE" id="PS51379"/>
    </source>
</evidence>
<dbReference type="Proteomes" id="UP000298460">
    <property type="component" value="Unassembled WGS sequence"/>
</dbReference>
<dbReference type="RefSeq" id="WP_135550116.1">
    <property type="nucleotide sequence ID" value="NZ_SPQQ01000008.1"/>
</dbReference>
<evidence type="ECO:0000256" key="4">
    <source>
        <dbReference type="ARBA" id="ARBA00023014"/>
    </source>
</evidence>
<feature type="domain" description="4Fe-4S ferredoxin-type" evidence="5">
    <location>
        <begin position="75"/>
        <end position="104"/>
    </location>
</feature>
<dbReference type="SUPFAM" id="SSF54862">
    <property type="entry name" value="4Fe-4S ferredoxins"/>
    <property type="match status" value="1"/>
</dbReference>
<dbReference type="Gene3D" id="3.30.70.20">
    <property type="match status" value="2"/>
</dbReference>
<protein>
    <submittedName>
        <fullName evidence="6">4Fe-4S dicluster domain-containing protein</fullName>
    </submittedName>
</protein>
<dbReference type="PANTHER" id="PTHR43177:SF9">
    <property type="entry name" value="PROTEIN NRFC"/>
    <property type="match status" value="1"/>
</dbReference>
<keyword evidence="7" id="KW-1185">Reference proteome</keyword>
<proteinExistence type="predicted"/>
<dbReference type="InterPro" id="IPR050954">
    <property type="entry name" value="ET_IronSulfur_Cluster-Binding"/>
</dbReference>
<dbReference type="AlphaFoldDB" id="A0A4Z0R1B1"/>
<comment type="caution">
    <text evidence="6">The sequence shown here is derived from an EMBL/GenBank/DDBJ whole genome shotgun (WGS) entry which is preliminary data.</text>
</comment>
<evidence type="ECO:0000313" key="6">
    <source>
        <dbReference type="EMBL" id="TGE36309.1"/>
    </source>
</evidence>
<feature type="domain" description="4Fe-4S ferredoxin-type" evidence="5">
    <location>
        <begin position="5"/>
        <end position="34"/>
    </location>
</feature>
<reference evidence="6 7" key="1">
    <citation type="submission" date="2019-03" db="EMBL/GenBank/DDBJ databases">
        <title>Draft Genome Sequence of Desulfosporosinus fructosivorans Strain 63.6F, Isolated from Marine Sediment in the Baltic Sea.</title>
        <authorList>
            <person name="Hausmann B."/>
            <person name="Vandieken V."/>
            <person name="Pjevac P."/>
            <person name="Schreck K."/>
            <person name="Herbold C.W."/>
            <person name="Loy A."/>
        </authorList>
    </citation>
    <scope>NUCLEOTIDE SEQUENCE [LARGE SCALE GENOMIC DNA]</scope>
    <source>
        <strain evidence="6 7">63.6F</strain>
    </source>
</reference>
<evidence type="ECO:0000256" key="3">
    <source>
        <dbReference type="ARBA" id="ARBA00023004"/>
    </source>
</evidence>
<keyword evidence="4" id="KW-0411">Iron-sulfur</keyword>
<name>A0A4Z0R1B1_9FIRM</name>
<dbReference type="InterPro" id="IPR017900">
    <property type="entry name" value="4Fe4S_Fe_S_CS"/>
</dbReference>
<dbReference type="PROSITE" id="PS51379">
    <property type="entry name" value="4FE4S_FER_2"/>
    <property type="match status" value="2"/>
</dbReference>
<dbReference type="EMBL" id="SPQQ01000008">
    <property type="protein sequence ID" value="TGE36309.1"/>
    <property type="molecule type" value="Genomic_DNA"/>
</dbReference>
<organism evidence="6 7">
    <name type="scientific">Desulfosporosinus fructosivorans</name>
    <dbReference type="NCBI Taxonomy" id="2018669"/>
    <lineage>
        <taxon>Bacteria</taxon>
        <taxon>Bacillati</taxon>
        <taxon>Bacillota</taxon>
        <taxon>Clostridia</taxon>
        <taxon>Eubacteriales</taxon>
        <taxon>Desulfitobacteriaceae</taxon>
        <taxon>Desulfosporosinus</taxon>
    </lineage>
</organism>
<keyword evidence="1" id="KW-0004">4Fe-4S</keyword>
<evidence type="ECO:0000313" key="7">
    <source>
        <dbReference type="Proteomes" id="UP000298460"/>
    </source>
</evidence>
<evidence type="ECO:0000256" key="1">
    <source>
        <dbReference type="ARBA" id="ARBA00022485"/>
    </source>
</evidence>
<dbReference type="OrthoDB" id="9810688at2"/>
<dbReference type="GO" id="GO:0046872">
    <property type="term" value="F:metal ion binding"/>
    <property type="evidence" value="ECO:0007669"/>
    <property type="project" value="UniProtKB-KW"/>
</dbReference>
<dbReference type="InterPro" id="IPR017896">
    <property type="entry name" value="4Fe4S_Fe-S-bd"/>
</dbReference>